<protein>
    <submittedName>
        <fullName evidence="1">Uncharacterized protein</fullName>
    </submittedName>
</protein>
<dbReference type="EMBL" id="BAABHF010000012">
    <property type="protein sequence ID" value="GAA4487759.1"/>
    <property type="molecule type" value="Genomic_DNA"/>
</dbReference>
<name>A0ABP8PID8_9ACTN</name>
<accession>A0ABP8PID8</accession>
<gene>
    <name evidence="1" type="ORF">GCM10023191_016130</name>
</gene>
<organism evidence="1 2">
    <name type="scientific">Actinoallomurus oryzae</name>
    <dbReference type="NCBI Taxonomy" id="502180"/>
    <lineage>
        <taxon>Bacteria</taxon>
        <taxon>Bacillati</taxon>
        <taxon>Actinomycetota</taxon>
        <taxon>Actinomycetes</taxon>
        <taxon>Streptosporangiales</taxon>
        <taxon>Thermomonosporaceae</taxon>
        <taxon>Actinoallomurus</taxon>
    </lineage>
</organism>
<evidence type="ECO:0000313" key="2">
    <source>
        <dbReference type="Proteomes" id="UP001500503"/>
    </source>
</evidence>
<proteinExistence type="predicted"/>
<comment type="caution">
    <text evidence="1">The sequence shown here is derived from an EMBL/GenBank/DDBJ whole genome shotgun (WGS) entry which is preliminary data.</text>
</comment>
<dbReference type="Proteomes" id="UP001500503">
    <property type="component" value="Unassembled WGS sequence"/>
</dbReference>
<reference evidence="2" key="1">
    <citation type="journal article" date="2019" name="Int. J. Syst. Evol. Microbiol.">
        <title>The Global Catalogue of Microorganisms (GCM) 10K type strain sequencing project: providing services to taxonomists for standard genome sequencing and annotation.</title>
        <authorList>
            <consortium name="The Broad Institute Genomics Platform"/>
            <consortium name="The Broad Institute Genome Sequencing Center for Infectious Disease"/>
            <person name="Wu L."/>
            <person name="Ma J."/>
        </authorList>
    </citation>
    <scope>NUCLEOTIDE SEQUENCE [LARGE SCALE GENOMIC DNA]</scope>
    <source>
        <strain evidence="2">JCM 17933</strain>
    </source>
</reference>
<sequence>MGDDGRSLTNDPDMLRKTGDAVMRGVDDVYLDNQDDLLAVTSPYYPDSYTEFASDKDTRTQNFSQSYSHLSYSLFRVDQILTINERLEIRDCLDKMAKIFAATEDENKRDVFDVKLPSRLDA</sequence>
<evidence type="ECO:0000313" key="1">
    <source>
        <dbReference type="EMBL" id="GAA4487759.1"/>
    </source>
</evidence>
<keyword evidence="2" id="KW-1185">Reference proteome</keyword>